<protein>
    <submittedName>
        <fullName evidence="1">Putative inositol 3-kinase</fullName>
        <ecNumber evidence="1">2.7.1.64</ecNumber>
    </submittedName>
</protein>
<dbReference type="OMA" id="NCGAIFV"/>
<reference evidence="1 2" key="1">
    <citation type="journal article" date="2018" name="Nat. Genet.">
        <title>The Rosa genome provides new insights in the design of modern roses.</title>
        <authorList>
            <person name="Bendahmane M."/>
        </authorList>
    </citation>
    <scope>NUCLEOTIDE SEQUENCE [LARGE SCALE GENOMIC DNA]</scope>
    <source>
        <strain evidence="2">cv. Old Blush</strain>
    </source>
</reference>
<organism evidence="1 2">
    <name type="scientific">Rosa chinensis</name>
    <name type="common">China rose</name>
    <dbReference type="NCBI Taxonomy" id="74649"/>
    <lineage>
        <taxon>Eukaryota</taxon>
        <taxon>Viridiplantae</taxon>
        <taxon>Streptophyta</taxon>
        <taxon>Embryophyta</taxon>
        <taxon>Tracheophyta</taxon>
        <taxon>Spermatophyta</taxon>
        <taxon>Magnoliopsida</taxon>
        <taxon>eudicotyledons</taxon>
        <taxon>Gunneridae</taxon>
        <taxon>Pentapetalae</taxon>
        <taxon>rosids</taxon>
        <taxon>fabids</taxon>
        <taxon>Rosales</taxon>
        <taxon>Rosaceae</taxon>
        <taxon>Rosoideae</taxon>
        <taxon>Rosoideae incertae sedis</taxon>
        <taxon>Rosa</taxon>
    </lineage>
</organism>
<dbReference type="Gramene" id="PRQ21755">
    <property type="protein sequence ID" value="PRQ21755"/>
    <property type="gene ID" value="RchiOBHm_Chr7g0242751"/>
</dbReference>
<dbReference type="EMBL" id="PDCK01000045">
    <property type="protein sequence ID" value="PRQ21755.1"/>
    <property type="molecule type" value="Genomic_DNA"/>
</dbReference>
<accession>A0A2P6PIK1</accession>
<keyword evidence="2" id="KW-1185">Reference proteome</keyword>
<name>A0A2P6PIK1_ROSCH</name>
<dbReference type="EC" id="2.7.1.64" evidence="1"/>
<keyword evidence="1" id="KW-0418">Kinase</keyword>
<dbReference type="AlphaFoldDB" id="A0A2P6PIK1"/>
<comment type="caution">
    <text evidence="1">The sequence shown here is derived from an EMBL/GenBank/DDBJ whole genome shotgun (WGS) entry which is preliminary data.</text>
</comment>
<keyword evidence="1" id="KW-0808">Transferase</keyword>
<gene>
    <name evidence="1" type="ORF">RchiOBHm_Chr7g0242751</name>
</gene>
<proteinExistence type="predicted"/>
<dbReference type="Proteomes" id="UP000238479">
    <property type="component" value="Chromosome 7"/>
</dbReference>
<evidence type="ECO:0000313" key="1">
    <source>
        <dbReference type="EMBL" id="PRQ21755.1"/>
    </source>
</evidence>
<sequence>MPYKPFRPSDLPKSMFDFRMALGVDGEITVETVEKLVEICNTVFVDIQALIQVFDGAVKVVGLKKSEFVHLLPRIGFIKTLAEVALFWTF</sequence>
<dbReference type="STRING" id="74649.A0A2P6PIK1"/>
<evidence type="ECO:0000313" key="2">
    <source>
        <dbReference type="Proteomes" id="UP000238479"/>
    </source>
</evidence>
<dbReference type="GO" id="GO:0019140">
    <property type="term" value="F:inositol 3-kinase activity"/>
    <property type="evidence" value="ECO:0007669"/>
    <property type="project" value="UniProtKB-EC"/>
</dbReference>